<name>A0A814TX08_9BILA</name>
<dbReference type="Proteomes" id="UP000663868">
    <property type="component" value="Unassembled WGS sequence"/>
</dbReference>
<dbReference type="EMBL" id="CAJOAY010004185">
    <property type="protein sequence ID" value="CAF4058585.1"/>
    <property type="molecule type" value="Genomic_DNA"/>
</dbReference>
<evidence type="ECO:0000313" key="4">
    <source>
        <dbReference type="EMBL" id="CAF4079553.1"/>
    </source>
</evidence>
<dbReference type="EMBL" id="CAJOBB010004215">
    <property type="protein sequence ID" value="CAF4079553.1"/>
    <property type="molecule type" value="Genomic_DNA"/>
</dbReference>
<comment type="caution">
    <text evidence="1">The sequence shown here is derived from an EMBL/GenBank/DDBJ whole genome shotgun (WGS) entry which is preliminary data.</text>
</comment>
<accession>A0A814TX08</accession>
<dbReference type="EMBL" id="CAJNOE010000352">
    <property type="protein sequence ID" value="CAF1167399.1"/>
    <property type="molecule type" value="Genomic_DNA"/>
</dbReference>
<gene>
    <name evidence="1" type="ORF">IZO911_LOCUS26688</name>
    <name evidence="4" type="ORF">KXQ929_LOCUS33261</name>
    <name evidence="3" type="ORF">OKA104_LOCUS33237</name>
    <name evidence="2" type="ORF">VCS650_LOCUS23724</name>
</gene>
<evidence type="ECO:0000313" key="3">
    <source>
        <dbReference type="EMBL" id="CAF4058585.1"/>
    </source>
</evidence>
<dbReference type="EMBL" id="CAJNON010000283">
    <property type="protein sequence ID" value="CAF1167511.1"/>
    <property type="molecule type" value="Genomic_DNA"/>
</dbReference>
<dbReference type="Proteomes" id="UP000663891">
    <property type="component" value="Unassembled WGS sequence"/>
</dbReference>
<proteinExistence type="predicted"/>
<dbReference type="OrthoDB" id="10402484at2759"/>
<dbReference type="Proteomes" id="UP000663860">
    <property type="component" value="Unassembled WGS sequence"/>
</dbReference>
<organism evidence="1 5">
    <name type="scientific">Adineta steineri</name>
    <dbReference type="NCBI Taxonomy" id="433720"/>
    <lineage>
        <taxon>Eukaryota</taxon>
        <taxon>Metazoa</taxon>
        <taxon>Spiralia</taxon>
        <taxon>Gnathifera</taxon>
        <taxon>Rotifera</taxon>
        <taxon>Eurotatoria</taxon>
        <taxon>Bdelloidea</taxon>
        <taxon>Adinetida</taxon>
        <taxon>Adinetidae</taxon>
        <taxon>Adineta</taxon>
    </lineage>
</organism>
<sequence>MIIDSYKTQYNEGKKDSVVILSYNPKLRTPAVDDVLASRYISVNPAVSTSMSLFITEYDFTPEDQTINRTVHSFIRYQIFDPYTIIAQIRSTILESIGK</sequence>
<dbReference type="Proteomes" id="UP000663881">
    <property type="component" value="Unassembled WGS sequence"/>
</dbReference>
<evidence type="ECO:0000313" key="5">
    <source>
        <dbReference type="Proteomes" id="UP000663860"/>
    </source>
</evidence>
<evidence type="ECO:0000313" key="2">
    <source>
        <dbReference type="EMBL" id="CAF1167511.1"/>
    </source>
</evidence>
<protein>
    <submittedName>
        <fullName evidence="1">Uncharacterized protein</fullName>
    </submittedName>
</protein>
<reference evidence="1" key="1">
    <citation type="submission" date="2021-02" db="EMBL/GenBank/DDBJ databases">
        <authorList>
            <person name="Nowell W R."/>
        </authorList>
    </citation>
    <scope>NUCLEOTIDE SEQUENCE</scope>
</reference>
<dbReference type="AlphaFoldDB" id="A0A814TX08"/>
<evidence type="ECO:0000313" key="1">
    <source>
        <dbReference type="EMBL" id="CAF1167399.1"/>
    </source>
</evidence>